<keyword evidence="7" id="KW-1185">Reference proteome</keyword>
<name>E6VWQ8_PSEA9</name>
<dbReference type="InterPro" id="IPR050226">
    <property type="entry name" value="NagZ_Beta-hexosaminidase"/>
</dbReference>
<dbReference type="STRING" id="643562.Daes_2674"/>
<dbReference type="KEGG" id="das:Daes_2674"/>
<evidence type="ECO:0000256" key="1">
    <source>
        <dbReference type="ARBA" id="ARBA00005336"/>
    </source>
</evidence>
<feature type="domain" description="Glycoside hydrolase family 3 N-terminal" evidence="5">
    <location>
        <begin position="41"/>
        <end position="375"/>
    </location>
</feature>
<keyword evidence="2 6" id="KW-0378">Hydrolase</keyword>
<evidence type="ECO:0000259" key="5">
    <source>
        <dbReference type="Pfam" id="PF00933"/>
    </source>
</evidence>
<feature type="signal peptide" evidence="4">
    <location>
        <begin position="1"/>
        <end position="28"/>
    </location>
</feature>
<organism evidence="6 7">
    <name type="scientific">Pseudodesulfovibrio aespoeensis (strain ATCC 700646 / DSM 10631 / Aspo-2)</name>
    <name type="common">Desulfovibrio aespoeensis</name>
    <dbReference type="NCBI Taxonomy" id="643562"/>
    <lineage>
        <taxon>Bacteria</taxon>
        <taxon>Pseudomonadati</taxon>
        <taxon>Thermodesulfobacteriota</taxon>
        <taxon>Desulfovibrionia</taxon>
        <taxon>Desulfovibrionales</taxon>
        <taxon>Desulfovibrionaceae</taxon>
    </lineage>
</organism>
<dbReference type="InterPro" id="IPR017853">
    <property type="entry name" value="GH"/>
</dbReference>
<proteinExistence type="inferred from homology"/>
<dbReference type="Gene3D" id="3.20.20.300">
    <property type="entry name" value="Glycoside hydrolase, family 3, N-terminal domain"/>
    <property type="match status" value="1"/>
</dbReference>
<dbReference type="GO" id="GO:0005975">
    <property type="term" value="P:carbohydrate metabolic process"/>
    <property type="evidence" value="ECO:0007669"/>
    <property type="project" value="InterPro"/>
</dbReference>
<dbReference type="EMBL" id="CP002431">
    <property type="protein sequence ID" value="ADU63670.1"/>
    <property type="molecule type" value="Genomic_DNA"/>
</dbReference>
<evidence type="ECO:0000313" key="7">
    <source>
        <dbReference type="Proteomes" id="UP000002191"/>
    </source>
</evidence>
<keyword evidence="4" id="KW-0732">Signal</keyword>
<keyword evidence="3" id="KW-0326">Glycosidase</keyword>
<reference evidence="6 7" key="2">
    <citation type="journal article" date="2014" name="Genome Announc.">
        <title>Complete Genome Sequence of the Subsurface, Mesophilic Sulfate-Reducing Bacterium Desulfovibrio aespoeensis Aspo-2.</title>
        <authorList>
            <person name="Pedersen K."/>
            <person name="Bengtsson A."/>
            <person name="Edlund J."/>
            <person name="Rabe L."/>
            <person name="Hazen T."/>
            <person name="Chakraborty R."/>
            <person name="Goodwin L."/>
            <person name="Shapiro N."/>
        </authorList>
    </citation>
    <scope>NUCLEOTIDE SEQUENCE [LARGE SCALE GENOMIC DNA]</scope>
    <source>
        <strain evidence="7">ATCC 700646 / DSM 10631 / Aspo-2</strain>
    </source>
</reference>
<dbReference type="InterPro" id="IPR036962">
    <property type="entry name" value="Glyco_hydro_3_N_sf"/>
</dbReference>
<protein>
    <submittedName>
        <fullName evidence="6">Glycoside hydrolase family 3 domain protein</fullName>
    </submittedName>
</protein>
<dbReference type="PANTHER" id="PTHR30480:SF16">
    <property type="entry name" value="GLYCOSIDE HYDROLASE FAMILY 3 DOMAIN PROTEIN"/>
    <property type="match status" value="1"/>
</dbReference>
<dbReference type="GO" id="GO:0004553">
    <property type="term" value="F:hydrolase activity, hydrolyzing O-glycosyl compounds"/>
    <property type="evidence" value="ECO:0007669"/>
    <property type="project" value="InterPro"/>
</dbReference>
<dbReference type="PANTHER" id="PTHR30480">
    <property type="entry name" value="BETA-HEXOSAMINIDASE-RELATED"/>
    <property type="match status" value="1"/>
</dbReference>
<comment type="similarity">
    <text evidence="1">Belongs to the glycosyl hydrolase 3 family.</text>
</comment>
<dbReference type="SUPFAM" id="SSF51445">
    <property type="entry name" value="(Trans)glycosidases"/>
    <property type="match status" value="1"/>
</dbReference>
<dbReference type="HOGENOM" id="CLU_008392_0_3_7"/>
<dbReference type="PROSITE" id="PS00775">
    <property type="entry name" value="GLYCOSYL_HYDROL_F3"/>
    <property type="match status" value="1"/>
</dbReference>
<reference evidence="7" key="1">
    <citation type="submission" date="2010-12" db="EMBL/GenBank/DDBJ databases">
        <title>Complete sequence of Desulfovibrio aespoeensis Aspo-2.</title>
        <authorList>
            <consortium name="US DOE Joint Genome Institute"/>
            <person name="Lucas S."/>
            <person name="Copeland A."/>
            <person name="Lapidus A."/>
            <person name="Cheng J.-F."/>
            <person name="Goodwin L."/>
            <person name="Pitluck S."/>
            <person name="Chertkov O."/>
            <person name="Misra M."/>
            <person name="Detter J.C."/>
            <person name="Han C."/>
            <person name="Tapia R."/>
            <person name="Land M."/>
            <person name="Hauser L."/>
            <person name="Kyrpides N."/>
            <person name="Ivanova N."/>
            <person name="Ovchinnikova G."/>
            <person name="Pedersen K."/>
            <person name="Jagevall S."/>
            <person name="Hazen T."/>
            <person name="Woyke T."/>
        </authorList>
    </citation>
    <scope>NUCLEOTIDE SEQUENCE [LARGE SCALE GENOMIC DNA]</scope>
    <source>
        <strain evidence="7">ATCC 700646 / DSM 10631 / Aspo-2</strain>
    </source>
</reference>
<evidence type="ECO:0000256" key="4">
    <source>
        <dbReference type="SAM" id="SignalP"/>
    </source>
</evidence>
<evidence type="ECO:0000256" key="2">
    <source>
        <dbReference type="ARBA" id="ARBA00022801"/>
    </source>
</evidence>
<dbReference type="Pfam" id="PF00933">
    <property type="entry name" value="Glyco_hydro_3"/>
    <property type="match status" value="1"/>
</dbReference>
<dbReference type="GO" id="GO:0009254">
    <property type="term" value="P:peptidoglycan turnover"/>
    <property type="evidence" value="ECO:0007669"/>
    <property type="project" value="TreeGrafter"/>
</dbReference>
<evidence type="ECO:0000313" key="6">
    <source>
        <dbReference type="EMBL" id="ADU63670.1"/>
    </source>
</evidence>
<evidence type="ECO:0000256" key="3">
    <source>
        <dbReference type="ARBA" id="ARBA00023295"/>
    </source>
</evidence>
<gene>
    <name evidence="6" type="ordered locus">Daes_2674</name>
</gene>
<dbReference type="Proteomes" id="UP000002191">
    <property type="component" value="Chromosome"/>
</dbReference>
<sequence length="379" mass="40224" precursor="true">MRRLSPPLAPLIAPLIALFLLFSLPAAAAGTTADTSASQDLDAMIGQMLMAGFRGFTVDEQSPIVRDIRERNLGGVVLFDYDVALASPNRNIDTPAQVARLTAALAGFATTPLLVAVDQEGGRVQRLKPARGFTGSPSAKELGVMDDAAIKAAGAGVGATLRQAGFNLDFAPVADVDVNPDSPAIGRLGRSFSADPARVGRCAGLFLAGLASQGVTGCLKHFPGHGSAGTDSHLGVTDVTATWTSDEMKPYRMLIEQGAARMIMTGHIFNARLDPDHPATLSHATITTLLRGELGFDGVIITDDMDMKAITERYGRDEAVRLAIEAGADILLFGNNLTYDPDVVRQTHALIKAMVRDGVISQTRIRQSHDRIMRLKGSR</sequence>
<dbReference type="OrthoDB" id="9781691at2"/>
<feature type="chain" id="PRO_5003213751" evidence="4">
    <location>
        <begin position="29"/>
        <end position="379"/>
    </location>
</feature>
<accession>E6VWQ8</accession>
<dbReference type="AlphaFoldDB" id="E6VWQ8"/>
<dbReference type="eggNOG" id="COG1472">
    <property type="taxonomic scope" value="Bacteria"/>
</dbReference>
<dbReference type="RefSeq" id="WP_013515576.1">
    <property type="nucleotide sequence ID" value="NC_014844.1"/>
</dbReference>
<dbReference type="InterPro" id="IPR019800">
    <property type="entry name" value="Glyco_hydro_3_AS"/>
</dbReference>
<dbReference type="InterPro" id="IPR001764">
    <property type="entry name" value="Glyco_hydro_3_N"/>
</dbReference>